<evidence type="ECO:0000256" key="2">
    <source>
        <dbReference type="ARBA" id="ARBA00022723"/>
    </source>
</evidence>
<evidence type="ECO:0000256" key="1">
    <source>
        <dbReference type="ARBA" id="ARBA00001968"/>
    </source>
</evidence>
<feature type="non-terminal residue" evidence="4">
    <location>
        <position position="1"/>
    </location>
</feature>
<accession>A0A5N3ZYY4</accession>
<reference evidence="4 5" key="1">
    <citation type="journal article" date="2018" name="Elife">
        <title>Firefly genomes illuminate parallel origins of bioluminescence in beetles.</title>
        <authorList>
            <person name="Fallon T.R."/>
            <person name="Lower S.E."/>
            <person name="Chang C.H."/>
            <person name="Bessho-Uehara M."/>
            <person name="Martin G.J."/>
            <person name="Bewick A.J."/>
            <person name="Behringer M."/>
            <person name="Debat H.J."/>
            <person name="Wong I."/>
            <person name="Day J.C."/>
            <person name="Suvorov A."/>
            <person name="Silva C.J."/>
            <person name="Stanger-Hall K.F."/>
            <person name="Hall D.W."/>
            <person name="Schmitz R.J."/>
            <person name="Nelson D.R."/>
            <person name="Lewis S.M."/>
            <person name="Shigenobu S."/>
            <person name="Bybee S.M."/>
            <person name="Larracuente A.M."/>
            <person name="Oba Y."/>
            <person name="Weng J.K."/>
        </authorList>
    </citation>
    <scope>NUCLEOTIDE SEQUENCE [LARGE SCALE GENOMIC DNA]</scope>
    <source>
        <strain evidence="4">1611_PpyrPB1</strain>
        <tissue evidence="4">Whole body</tissue>
    </source>
</reference>
<dbReference type="InterPro" id="IPR027806">
    <property type="entry name" value="HARBI1_dom"/>
</dbReference>
<evidence type="ECO:0000313" key="4">
    <source>
        <dbReference type="EMBL" id="KAB0790238.1"/>
    </source>
</evidence>
<dbReference type="InParanoid" id="A0A5N3ZYY4"/>
<dbReference type="Proteomes" id="UP000327044">
    <property type="component" value="Unassembled WGS sequence"/>
</dbReference>
<sequence>GKHIRIQPPRKSGALYYNYKGFNSIVLMALVDSNYEFVFVDVGKTGRWSNGGVVEQTDFHRKLVSKLHLPSNDETVKNLNYVFLGDEVFALG</sequence>
<comment type="cofactor">
    <cofactor evidence="1">
        <name>a divalent metal cation</name>
        <dbReference type="ChEBI" id="CHEBI:60240"/>
    </cofactor>
</comment>
<evidence type="ECO:0000313" key="5">
    <source>
        <dbReference type="Proteomes" id="UP000327044"/>
    </source>
</evidence>
<comment type="caution">
    <text evidence="4">The sequence shown here is derived from an EMBL/GenBank/DDBJ whole genome shotgun (WGS) entry which is preliminary data.</text>
</comment>
<protein>
    <recommendedName>
        <fullName evidence="3">DDE Tnp4 domain-containing protein</fullName>
    </recommendedName>
</protein>
<dbReference type="EMBL" id="VVIM01001635">
    <property type="protein sequence ID" value="KAB0790238.1"/>
    <property type="molecule type" value="Genomic_DNA"/>
</dbReference>
<dbReference type="AlphaFoldDB" id="A0A5N3ZYY4"/>
<proteinExistence type="predicted"/>
<evidence type="ECO:0000259" key="3">
    <source>
        <dbReference type="Pfam" id="PF13359"/>
    </source>
</evidence>
<feature type="non-terminal residue" evidence="4">
    <location>
        <position position="92"/>
    </location>
</feature>
<keyword evidence="5" id="KW-1185">Reference proteome</keyword>
<feature type="domain" description="DDE Tnp4" evidence="3">
    <location>
        <begin position="1"/>
        <end position="90"/>
    </location>
</feature>
<gene>
    <name evidence="4" type="ORF">PPYR_15427</name>
</gene>
<name>A0A5N3ZYY4_PHOPY</name>
<dbReference type="Pfam" id="PF13359">
    <property type="entry name" value="DDE_Tnp_4"/>
    <property type="match status" value="1"/>
</dbReference>
<dbReference type="GO" id="GO:0046872">
    <property type="term" value="F:metal ion binding"/>
    <property type="evidence" value="ECO:0007669"/>
    <property type="project" value="UniProtKB-KW"/>
</dbReference>
<organism evidence="4 5">
    <name type="scientific">Photinus pyralis</name>
    <name type="common">Common eastern firefly</name>
    <name type="synonym">Lampyris pyralis</name>
    <dbReference type="NCBI Taxonomy" id="7054"/>
    <lineage>
        <taxon>Eukaryota</taxon>
        <taxon>Metazoa</taxon>
        <taxon>Ecdysozoa</taxon>
        <taxon>Arthropoda</taxon>
        <taxon>Hexapoda</taxon>
        <taxon>Insecta</taxon>
        <taxon>Pterygota</taxon>
        <taxon>Neoptera</taxon>
        <taxon>Endopterygota</taxon>
        <taxon>Coleoptera</taxon>
        <taxon>Polyphaga</taxon>
        <taxon>Elateriformia</taxon>
        <taxon>Elateroidea</taxon>
        <taxon>Lampyridae</taxon>
        <taxon>Lampyrinae</taxon>
        <taxon>Photinus</taxon>
    </lineage>
</organism>
<keyword evidence="2" id="KW-0479">Metal-binding</keyword>